<dbReference type="InterPro" id="IPR052750">
    <property type="entry name" value="GH18_Chitinase"/>
</dbReference>
<sequence>MSDRADAQHPRTSTTTTENTAATATAKARTSRMSRTGRTRGPVRNSPVAVAAVAAVVAASLLAGCSGEQGSSEPTGPPPLSNPPEESQKPAPPGADRFSPYVDTLLSPSYDLLGNSQKTGVKDYTLAFVSPAGSKCVPRWGGRQSLKANPVAAQVEDLREEGGGDVAVSFGGQSGRELARVCGSVDKLAAAYIKVIDAFGLTRLDFDLEGPALTDKKAAQLRNQAIVRLQRQKPNLKVSYTLPVMPSGLGADARAVLENAKKNGARVNRVNIMAMDYGTSFAGDMGGYAVKAATAAHKQIMPALGIRDEAEAWDSLAVTPMVGVNDVKGEVFRPQDAAELRKFAEKREMGGLSMWSATRDKPCPGGPKTKAQATCSGLKEKAGAFAEAFVG</sequence>
<feature type="region of interest" description="Disordered" evidence="1">
    <location>
        <begin position="1"/>
        <end position="46"/>
    </location>
</feature>
<accession>A0ABS9SUH2</accession>
<gene>
    <name evidence="2" type="ORF">MMA15_05630</name>
</gene>
<dbReference type="PANTHER" id="PTHR42976">
    <property type="entry name" value="BIFUNCTIONAL CHITINASE/LYSOZYME-RELATED"/>
    <property type="match status" value="1"/>
</dbReference>
<dbReference type="Gene3D" id="3.20.20.80">
    <property type="entry name" value="Glycosidases"/>
    <property type="match status" value="1"/>
</dbReference>
<name>A0ABS9SUH2_9ACTN</name>
<feature type="compositionally biased region" description="Low complexity" evidence="1">
    <location>
        <begin position="11"/>
        <end position="28"/>
    </location>
</feature>
<feature type="compositionally biased region" description="Basic residues" evidence="1">
    <location>
        <begin position="29"/>
        <end position="38"/>
    </location>
</feature>
<evidence type="ECO:0000313" key="3">
    <source>
        <dbReference type="Proteomes" id="UP001166784"/>
    </source>
</evidence>
<feature type="region of interest" description="Disordered" evidence="1">
    <location>
        <begin position="66"/>
        <end position="100"/>
    </location>
</feature>
<dbReference type="RefSeq" id="WP_241057897.1">
    <property type="nucleotide sequence ID" value="NZ_JAKWJU010000002.1"/>
</dbReference>
<dbReference type="CDD" id="cd06543">
    <property type="entry name" value="GH18_PF-ChiA-like"/>
    <property type="match status" value="1"/>
</dbReference>
<dbReference type="InterPro" id="IPR017853">
    <property type="entry name" value="GH"/>
</dbReference>
<dbReference type="Proteomes" id="UP001166784">
    <property type="component" value="Unassembled WGS sequence"/>
</dbReference>
<evidence type="ECO:0000313" key="2">
    <source>
        <dbReference type="EMBL" id="MCH6159917.1"/>
    </source>
</evidence>
<evidence type="ECO:0000256" key="1">
    <source>
        <dbReference type="SAM" id="MobiDB-lite"/>
    </source>
</evidence>
<keyword evidence="3" id="KW-1185">Reference proteome</keyword>
<dbReference type="PANTHER" id="PTHR42976:SF1">
    <property type="entry name" value="GH18 DOMAIN-CONTAINING PROTEIN-RELATED"/>
    <property type="match status" value="1"/>
</dbReference>
<comment type="caution">
    <text evidence="2">The sequence shown here is derived from an EMBL/GenBank/DDBJ whole genome shotgun (WGS) entry which is preliminary data.</text>
</comment>
<proteinExistence type="predicted"/>
<reference evidence="2" key="2">
    <citation type="journal article" date="2023" name="Int. J. Syst. Evol. Microbiol.">
        <title>Streptomyces marispadix sp. nov., isolated from marine beach sediment of the Northern Coast of Portugal.</title>
        <authorList>
            <person name="dos Santos J.D.N."/>
            <person name="Vitorino I.R."/>
            <person name="Kallscheuer N."/>
            <person name="Srivastava A."/>
            <person name="Krautwurst S."/>
            <person name="Marz M."/>
            <person name="Jogler C."/>
            <person name="Lobo Da Cunha A."/>
            <person name="Catita J."/>
            <person name="Goncalves H."/>
            <person name="Gonzalez I."/>
            <person name="Reyes F."/>
            <person name="Lage O.M."/>
        </authorList>
    </citation>
    <scope>NUCLEOTIDE SEQUENCE</scope>
    <source>
        <strain evidence="2">M600PL45_2</strain>
    </source>
</reference>
<dbReference type="EMBL" id="JAKWJU010000002">
    <property type="protein sequence ID" value="MCH6159917.1"/>
    <property type="molecule type" value="Genomic_DNA"/>
</dbReference>
<dbReference type="SUPFAM" id="SSF51445">
    <property type="entry name" value="(Trans)glycosidases"/>
    <property type="match status" value="1"/>
</dbReference>
<reference evidence="2" key="1">
    <citation type="submission" date="2022-03" db="EMBL/GenBank/DDBJ databases">
        <authorList>
            <person name="Santos J.D.N."/>
            <person name="Kallscheuer N."/>
            <person name="Jogler C."/>
            <person name="Lage O.M."/>
        </authorList>
    </citation>
    <scope>NUCLEOTIDE SEQUENCE</scope>
    <source>
        <strain evidence="2">M600PL45_2</strain>
    </source>
</reference>
<organism evidence="2 3">
    <name type="scientific">Streptomyces marispadix</name>
    <dbReference type="NCBI Taxonomy" id="2922868"/>
    <lineage>
        <taxon>Bacteria</taxon>
        <taxon>Bacillati</taxon>
        <taxon>Actinomycetota</taxon>
        <taxon>Actinomycetes</taxon>
        <taxon>Kitasatosporales</taxon>
        <taxon>Streptomycetaceae</taxon>
        <taxon>Streptomyces</taxon>
    </lineage>
</organism>
<protein>
    <submittedName>
        <fullName evidence="2">Chitinase</fullName>
    </submittedName>
</protein>